<gene>
    <name evidence="2" type="ORF">ACFPFO_12530</name>
</gene>
<reference evidence="2 3" key="1">
    <citation type="journal article" date="2019" name="Int. J. Syst. Evol. Microbiol.">
        <title>The Global Catalogue of Microorganisms (GCM) 10K type strain sequencing project: providing services to taxonomists for standard genome sequencing and annotation.</title>
        <authorList>
            <consortium name="The Broad Institute Genomics Platform"/>
            <consortium name="The Broad Institute Genome Sequencing Center for Infectious Disease"/>
            <person name="Wu L."/>
            <person name="Ma J."/>
        </authorList>
    </citation>
    <scope>NUCLEOTIDE SEQUENCE [LARGE SCALE GENOMIC DNA]</scope>
    <source>
        <strain evidence="2 3">CGMCC 1.15824</strain>
    </source>
</reference>
<feature type="compositionally biased region" description="Polar residues" evidence="1">
    <location>
        <begin position="69"/>
        <end position="78"/>
    </location>
</feature>
<proteinExistence type="predicted"/>
<protein>
    <submittedName>
        <fullName evidence="2">Uncharacterized protein</fullName>
    </submittedName>
</protein>
<dbReference type="RefSeq" id="WP_224827331.1">
    <property type="nucleotide sequence ID" value="NZ_JAIVEF010000001.1"/>
</dbReference>
<dbReference type="AlphaFoldDB" id="A0ABD5QG45"/>
<accession>A0ABD5QG45</accession>
<dbReference type="Proteomes" id="UP001595925">
    <property type="component" value="Unassembled WGS sequence"/>
</dbReference>
<comment type="caution">
    <text evidence="2">The sequence shown here is derived from an EMBL/GenBank/DDBJ whole genome shotgun (WGS) entry which is preliminary data.</text>
</comment>
<evidence type="ECO:0000313" key="3">
    <source>
        <dbReference type="Proteomes" id="UP001595925"/>
    </source>
</evidence>
<organism evidence="2 3">
    <name type="scientific">Saliphagus infecundisoli</name>
    <dbReference type="NCBI Taxonomy" id="1849069"/>
    <lineage>
        <taxon>Archaea</taxon>
        <taxon>Methanobacteriati</taxon>
        <taxon>Methanobacteriota</taxon>
        <taxon>Stenosarchaea group</taxon>
        <taxon>Halobacteria</taxon>
        <taxon>Halobacteriales</taxon>
        <taxon>Natrialbaceae</taxon>
        <taxon>Saliphagus</taxon>
    </lineage>
</organism>
<evidence type="ECO:0000313" key="2">
    <source>
        <dbReference type="EMBL" id="MFC4988574.1"/>
    </source>
</evidence>
<name>A0ABD5QG45_9EURY</name>
<feature type="region of interest" description="Disordered" evidence="1">
    <location>
        <begin position="1"/>
        <end position="27"/>
    </location>
</feature>
<keyword evidence="3" id="KW-1185">Reference proteome</keyword>
<evidence type="ECO:0000256" key="1">
    <source>
        <dbReference type="SAM" id="MobiDB-lite"/>
    </source>
</evidence>
<dbReference type="EMBL" id="JBHSJG010000036">
    <property type="protein sequence ID" value="MFC4988574.1"/>
    <property type="molecule type" value="Genomic_DNA"/>
</dbReference>
<feature type="region of interest" description="Disordered" evidence="1">
    <location>
        <begin position="65"/>
        <end position="88"/>
    </location>
</feature>
<sequence>MDRGTSLPEHPRPVGKLSGAGTGDHKDAVQLFPYGSCLRYERRVTELLEAVPLTIQIDREKERKYNGDHGTSVTTKYINPTPERFDEE</sequence>